<gene>
    <name evidence="2" type="primary">bet</name>
    <name evidence="2" type="ORF">FKG95_09200</name>
</gene>
<dbReference type="Pfam" id="PF03837">
    <property type="entry name" value="RecT"/>
    <property type="match status" value="1"/>
</dbReference>
<accession>A0A545TT96</accession>
<evidence type="ECO:0000313" key="3">
    <source>
        <dbReference type="Proteomes" id="UP000315252"/>
    </source>
</evidence>
<evidence type="ECO:0000256" key="1">
    <source>
        <dbReference type="SAM" id="MobiDB-lite"/>
    </source>
</evidence>
<keyword evidence="3" id="KW-1185">Reference proteome</keyword>
<dbReference type="RefSeq" id="WP_142896074.1">
    <property type="nucleotide sequence ID" value="NZ_ML660054.1"/>
</dbReference>
<protein>
    <submittedName>
        <fullName evidence="2">Phage recombination protein Bet</fullName>
    </submittedName>
</protein>
<proteinExistence type="predicted"/>
<comment type="caution">
    <text evidence="2">The sequence shown here is derived from an EMBL/GenBank/DDBJ whole genome shotgun (WGS) entry which is preliminary data.</text>
</comment>
<dbReference type="InterPro" id="IPR010183">
    <property type="entry name" value="Phage_lambda_Bet"/>
</dbReference>
<dbReference type="NCBIfam" id="TIGR01913">
    <property type="entry name" value="bet_lambda"/>
    <property type="match status" value="1"/>
</dbReference>
<dbReference type="AlphaFoldDB" id="A0A545TT96"/>
<dbReference type="OrthoDB" id="8909920at2"/>
<dbReference type="GO" id="GO:0006310">
    <property type="term" value="P:DNA recombination"/>
    <property type="evidence" value="ECO:0007669"/>
    <property type="project" value="InterPro"/>
</dbReference>
<dbReference type="GO" id="GO:0003677">
    <property type="term" value="F:DNA binding"/>
    <property type="evidence" value="ECO:0007669"/>
    <property type="project" value="InterPro"/>
</dbReference>
<organism evidence="2 3">
    <name type="scientific">Denitrobaculum tricleocarpae</name>
    <dbReference type="NCBI Taxonomy" id="2591009"/>
    <lineage>
        <taxon>Bacteria</taxon>
        <taxon>Pseudomonadati</taxon>
        <taxon>Pseudomonadota</taxon>
        <taxon>Alphaproteobacteria</taxon>
        <taxon>Rhodospirillales</taxon>
        <taxon>Rhodospirillaceae</taxon>
        <taxon>Denitrobaculum</taxon>
    </lineage>
</organism>
<dbReference type="InterPro" id="IPR018330">
    <property type="entry name" value="RecT_fam"/>
</dbReference>
<sequence>MNQVTVMPPMAPRSYTDNQLQLIHQTYAKDCTAQEFNVFIEVAKRYGLDPFKKQMYCNIYNKDAKPNDKKQRTMVFITAIDGFRGIAERTGLYRPDENEPEVTTHKEFANPDSNPLGIEKAVVTVWKMDQRGDWNPIKGVAYWDEFAPLVEGYDEEDRGETWDNSGNPKMTRIPNGKMMLDPKNNFWRKMGRHMLAKCAEAQALRRGWPNDMSGIYAPEEMAVADADEATAAERVERAEQERLLLATKTKDTIMIQWRAGDPLEAVTLGQMVDRCAAFIEQCASPTQLETWRHINKHSLQEFFARSKSDALEIKRLLEEKLKALQADEPETLMAEAGE</sequence>
<dbReference type="EMBL" id="VHSH01000003">
    <property type="protein sequence ID" value="TQV80361.1"/>
    <property type="molecule type" value="Genomic_DNA"/>
</dbReference>
<feature type="region of interest" description="Disordered" evidence="1">
    <location>
        <begin position="157"/>
        <end position="177"/>
    </location>
</feature>
<evidence type="ECO:0000313" key="2">
    <source>
        <dbReference type="EMBL" id="TQV80361.1"/>
    </source>
</evidence>
<dbReference type="Proteomes" id="UP000315252">
    <property type="component" value="Unassembled WGS sequence"/>
</dbReference>
<reference evidence="2 3" key="1">
    <citation type="submission" date="2019-06" db="EMBL/GenBank/DDBJ databases">
        <title>Whole genome sequence for Rhodospirillaceae sp. R148.</title>
        <authorList>
            <person name="Wang G."/>
        </authorList>
    </citation>
    <scope>NUCLEOTIDE SEQUENCE [LARGE SCALE GENOMIC DNA]</scope>
    <source>
        <strain evidence="2 3">R148</strain>
    </source>
</reference>
<name>A0A545TT96_9PROT</name>